<sequence length="209" mass="24531">MSRRPPTRDQLLELKRTISSMKKGKEILEKKRDALLQMIESDRKKFREVRETFLKSCAKIYSSYALARLHDGEASISLLGISIPLNKVDRSINQAMGCKYPSFFPSGGFPATSQLYDPMLFSLYVDLLIQDLAEAKELLWEYINLHVKLRSLERELKKTLLKINTMEQNLIPQLEAERRQIVFYLNERERQERFVTKSWMKKRELKGGN</sequence>
<evidence type="ECO:0000256" key="4">
    <source>
        <dbReference type="SAM" id="Coils"/>
    </source>
</evidence>
<proteinExistence type="inferred from homology"/>
<gene>
    <name evidence="5" type="ORF">HMPREF1705_03436</name>
</gene>
<keyword evidence="6" id="KW-1185">Reference proteome</keyword>
<dbReference type="GO" id="GO:0046961">
    <property type="term" value="F:proton-transporting ATPase activity, rotational mechanism"/>
    <property type="evidence" value="ECO:0007669"/>
    <property type="project" value="InterPro"/>
</dbReference>
<evidence type="ECO:0000256" key="1">
    <source>
        <dbReference type="ARBA" id="ARBA00005850"/>
    </source>
</evidence>
<dbReference type="PANTHER" id="PTHR11671">
    <property type="entry name" value="V-TYPE ATP SYNTHASE SUBUNIT D"/>
    <property type="match status" value="1"/>
</dbReference>
<keyword evidence="3" id="KW-0406">Ion transport</keyword>
<comment type="similarity">
    <text evidence="1">Belongs to the V-ATPase D subunit family.</text>
</comment>
<feature type="coiled-coil region" evidence="4">
    <location>
        <begin position="11"/>
        <end position="45"/>
    </location>
</feature>
<evidence type="ECO:0000313" key="5">
    <source>
        <dbReference type="EMBL" id="KRT36170.1"/>
    </source>
</evidence>
<evidence type="ECO:0000256" key="2">
    <source>
        <dbReference type="ARBA" id="ARBA00022448"/>
    </source>
</evidence>
<dbReference type="STRING" id="592015.HMPREF1705_03436"/>
<name>A0A0T5XCV4_9BACT</name>
<dbReference type="AlphaFoldDB" id="A0A0T5XCV4"/>
<accession>A0A0T5XCV4</accession>
<dbReference type="Proteomes" id="UP000005273">
    <property type="component" value="Unassembled WGS sequence"/>
</dbReference>
<dbReference type="RefSeq" id="WP_057940951.1">
    <property type="nucleotide sequence ID" value="NZ_ACJX03000001.1"/>
</dbReference>
<dbReference type="Pfam" id="PF01813">
    <property type="entry name" value="ATP-synt_D"/>
    <property type="match status" value="1"/>
</dbReference>
<organism evidence="5 6">
    <name type="scientific">Acetomicrobium hydrogeniformans ATCC BAA-1850</name>
    <dbReference type="NCBI Taxonomy" id="592015"/>
    <lineage>
        <taxon>Bacteria</taxon>
        <taxon>Thermotogati</taxon>
        <taxon>Synergistota</taxon>
        <taxon>Synergistia</taxon>
        <taxon>Synergistales</taxon>
        <taxon>Acetomicrobiaceae</taxon>
        <taxon>Acetomicrobium</taxon>
    </lineage>
</organism>
<evidence type="ECO:0000256" key="3">
    <source>
        <dbReference type="ARBA" id="ARBA00023065"/>
    </source>
</evidence>
<protein>
    <submittedName>
        <fullName evidence="5">V-type ATPase, D subunit</fullName>
    </submittedName>
</protein>
<dbReference type="OrthoDB" id="4563at2"/>
<dbReference type="eggNOG" id="COG1394">
    <property type="taxonomic scope" value="Bacteria"/>
</dbReference>
<keyword evidence="2" id="KW-0813">Transport</keyword>
<reference evidence="6" key="1">
    <citation type="submission" date="2012-09" db="EMBL/GenBank/DDBJ databases">
        <authorList>
            <person name="Weinstock G."/>
            <person name="Sodergren E."/>
            <person name="Clifton S."/>
            <person name="Fulton L."/>
            <person name="Fulton B."/>
            <person name="Courtney L."/>
            <person name="Fronick C."/>
            <person name="Harrison M."/>
            <person name="Strong C."/>
            <person name="Farmer C."/>
            <person name="Delehaunty K."/>
            <person name="Markovic C."/>
            <person name="Hall O."/>
            <person name="Minx P."/>
            <person name="Tomlinson C."/>
            <person name="Mitreva M."/>
            <person name="Nelson J."/>
            <person name="Hou S."/>
            <person name="Wollam A."/>
            <person name="Pepin K.H."/>
            <person name="Johnson M."/>
            <person name="Bhonagiri V."/>
            <person name="Nash W.E."/>
            <person name="Suruliraj S."/>
            <person name="Warren W."/>
            <person name="Chinwalla A."/>
            <person name="Mardis E.R."/>
            <person name="Wilson R.K."/>
        </authorList>
    </citation>
    <scope>NUCLEOTIDE SEQUENCE [LARGE SCALE GENOMIC DNA]</scope>
    <source>
        <strain evidence="6">OS1</strain>
    </source>
</reference>
<dbReference type="EMBL" id="ACJX03000001">
    <property type="protein sequence ID" value="KRT36170.1"/>
    <property type="molecule type" value="Genomic_DNA"/>
</dbReference>
<keyword evidence="4" id="KW-0175">Coiled coil</keyword>
<dbReference type="Gene3D" id="1.10.287.3240">
    <property type="match status" value="1"/>
</dbReference>
<comment type="caution">
    <text evidence="5">The sequence shown here is derived from an EMBL/GenBank/DDBJ whole genome shotgun (WGS) entry which is preliminary data.</text>
</comment>
<evidence type="ECO:0000313" key="6">
    <source>
        <dbReference type="Proteomes" id="UP000005273"/>
    </source>
</evidence>
<dbReference type="InterPro" id="IPR002699">
    <property type="entry name" value="V_ATPase_D"/>
</dbReference>